<evidence type="ECO:0000256" key="1">
    <source>
        <dbReference type="SAM" id="MobiDB-lite"/>
    </source>
</evidence>
<feature type="compositionally biased region" description="Polar residues" evidence="1">
    <location>
        <begin position="294"/>
        <end position="311"/>
    </location>
</feature>
<reference evidence="2" key="1">
    <citation type="journal article" date="2014" name="Nat. Commun.">
        <title>The tobacco genome sequence and its comparison with those of tomato and potato.</title>
        <authorList>
            <person name="Sierro N."/>
            <person name="Battey J.N."/>
            <person name="Ouadi S."/>
            <person name="Bakaher N."/>
            <person name="Bovet L."/>
            <person name="Willig A."/>
            <person name="Goepfert S."/>
            <person name="Peitsch M.C."/>
            <person name="Ivanov N.V."/>
        </authorList>
    </citation>
    <scope>NUCLEOTIDE SEQUENCE [LARGE SCALE GENOMIC DNA]</scope>
</reference>
<protein>
    <submittedName>
        <fullName evidence="3">Uncharacterized protein DDB_G0271670-like</fullName>
    </submittedName>
    <submittedName>
        <fullName evidence="3">Uncharacterized protein LOC107823518</fullName>
    </submittedName>
</protein>
<dbReference type="KEGG" id="nta:107823518"/>
<dbReference type="Proteomes" id="UP000790787">
    <property type="component" value="Chromosome 14"/>
</dbReference>
<dbReference type="PANTHER" id="PTHR34460">
    <property type="entry name" value="VITELLOGENIN-LIKE PROTEIN"/>
    <property type="match status" value="1"/>
</dbReference>
<accession>A0A1S4CXB2</accession>
<evidence type="ECO:0000313" key="2">
    <source>
        <dbReference type="Proteomes" id="UP000790787"/>
    </source>
</evidence>
<organism evidence="2 3">
    <name type="scientific">Nicotiana tabacum</name>
    <name type="common">Common tobacco</name>
    <dbReference type="NCBI Taxonomy" id="4097"/>
    <lineage>
        <taxon>Eukaryota</taxon>
        <taxon>Viridiplantae</taxon>
        <taxon>Streptophyta</taxon>
        <taxon>Embryophyta</taxon>
        <taxon>Tracheophyta</taxon>
        <taxon>Spermatophyta</taxon>
        <taxon>Magnoliopsida</taxon>
        <taxon>eudicotyledons</taxon>
        <taxon>Gunneridae</taxon>
        <taxon>Pentapetalae</taxon>
        <taxon>asterids</taxon>
        <taxon>lamiids</taxon>
        <taxon>Solanales</taxon>
        <taxon>Solanaceae</taxon>
        <taxon>Nicotianoideae</taxon>
        <taxon>Nicotianeae</taxon>
        <taxon>Nicotiana</taxon>
    </lineage>
</organism>
<dbReference type="RefSeq" id="XP_016505659.1">
    <property type="nucleotide sequence ID" value="XM_016650173.1"/>
</dbReference>
<dbReference type="PANTHER" id="PTHR34460:SF2">
    <property type="entry name" value="OS04G0405500 PROTEIN"/>
    <property type="match status" value="1"/>
</dbReference>
<feature type="region of interest" description="Disordered" evidence="1">
    <location>
        <begin position="288"/>
        <end position="312"/>
    </location>
</feature>
<name>A0A1S4CXB2_TOBAC</name>
<dbReference type="STRING" id="4097.A0A1S4CXB2"/>
<dbReference type="OMA" id="PMRAFTS"/>
<reference evidence="3" key="2">
    <citation type="submission" date="2025-08" db="UniProtKB">
        <authorList>
            <consortium name="RefSeq"/>
        </authorList>
    </citation>
    <scope>IDENTIFICATION</scope>
    <source>
        <tissue evidence="3">Leaf</tissue>
    </source>
</reference>
<evidence type="ECO:0000313" key="3">
    <source>
        <dbReference type="RefSeq" id="XP_016505659.1"/>
    </source>
</evidence>
<gene>
    <name evidence="3" type="primary">LOC107823518</name>
</gene>
<proteinExistence type="predicted"/>
<feature type="region of interest" description="Disordered" evidence="1">
    <location>
        <begin position="383"/>
        <end position="417"/>
    </location>
</feature>
<dbReference type="GeneID" id="107823518"/>
<sequence length="417" mass="45146">MVMEGIQEDMGDGNMICTNHPYKNNTPGGICAFCLQEKLGKLVSSSFPSAIFPSSSSSTPSFRSDFGTTSSTSSTLPVLQTNNIQTNIQTSVCSNFNQYATVRKSRMPFLLSTQNRRKNKKKDGSNNSIVSVIATTSASASSVGISMKRSKSTTTPRNHMHFLDNADEADEDYTPHRKRFWSFLYYSSSKHSSSSISKKTEKTIKDMSFASSSSAGASVNGSMSRSRDKKKEEFVVVEENESPNEAAFDRKVSRSRSVGCGSRSFSGDFFERISTGFGDCTLRRVESQREGKSKVSSVHNHRSNGSSTSGQDCIKERVRCGGLFSGFMITSSSSSSSSSSHWVSSEENVNGKSSIAPASVGHQLVHGRNKSWGWAFASPMRAFSSKTSSSSNGKREASNKNATPNLAAIPSLLTARG</sequence>
<dbReference type="PaxDb" id="4097-A0A1S4CXB2"/>
<dbReference type="OrthoDB" id="1693686at2759"/>
<dbReference type="RefSeq" id="XP_016505659.1">
    <property type="nucleotide sequence ID" value="XM_016650173.2"/>
</dbReference>
<dbReference type="AlphaFoldDB" id="A0A1S4CXB2"/>
<keyword evidence="2" id="KW-1185">Reference proteome</keyword>